<accession>A0A0G1C3V2</accession>
<reference evidence="1 2" key="1">
    <citation type="journal article" date="2015" name="Nature">
        <title>rRNA introns, odd ribosomes, and small enigmatic genomes across a large radiation of phyla.</title>
        <authorList>
            <person name="Brown C.T."/>
            <person name="Hug L.A."/>
            <person name="Thomas B.C."/>
            <person name="Sharon I."/>
            <person name="Castelle C.J."/>
            <person name="Singh A."/>
            <person name="Wilkins M.J."/>
            <person name="Williams K.H."/>
            <person name="Banfield J.F."/>
        </authorList>
    </citation>
    <scope>NUCLEOTIDE SEQUENCE [LARGE SCALE GENOMIC DNA]</scope>
</reference>
<dbReference type="AlphaFoldDB" id="A0A0G1C3V2"/>
<evidence type="ECO:0000313" key="1">
    <source>
        <dbReference type="EMBL" id="KKS80345.1"/>
    </source>
</evidence>
<protein>
    <submittedName>
        <fullName evidence="1">Uncharacterized protein</fullName>
    </submittedName>
</protein>
<name>A0A0G1C3V2_9BACT</name>
<evidence type="ECO:0000313" key="2">
    <source>
        <dbReference type="Proteomes" id="UP000034611"/>
    </source>
</evidence>
<dbReference type="Proteomes" id="UP000034611">
    <property type="component" value="Unassembled WGS sequence"/>
</dbReference>
<gene>
    <name evidence="1" type="ORF">UV56_C0020G0004</name>
</gene>
<dbReference type="EMBL" id="LCEY01000020">
    <property type="protein sequence ID" value="KKS80345.1"/>
    <property type="molecule type" value="Genomic_DNA"/>
</dbReference>
<organism evidence="1 2">
    <name type="scientific">Candidatus Woesebacteria bacterium GW2011_GWC1_43_10b</name>
    <dbReference type="NCBI Taxonomy" id="1618585"/>
    <lineage>
        <taxon>Bacteria</taxon>
        <taxon>Candidatus Woeseibacteriota</taxon>
    </lineage>
</organism>
<sequence length="122" mass="13395">MTTAKAAEIKTAAADTSLATFAFGEILGLAISTTFSSTVLISSETITKEIVRKRTTHSKVSNFRKYATATTTKEIKVCIRKFGSFLKASLIPSIAKPKLETIPNFLLIFTSIQQSKYDRINL</sequence>
<comment type="caution">
    <text evidence="1">The sequence shown here is derived from an EMBL/GenBank/DDBJ whole genome shotgun (WGS) entry which is preliminary data.</text>
</comment>
<proteinExistence type="predicted"/>